<dbReference type="EMBL" id="CP002798">
    <property type="protein sequence ID" value="AEG49243.1"/>
    <property type="molecule type" value="Genomic_DNA"/>
</dbReference>
<protein>
    <submittedName>
        <fullName evidence="2">Uncharacterized protein</fullName>
    </submittedName>
</protein>
<dbReference type="KEGG" id="sch:Sphch_1555"/>
<feature type="region of interest" description="Disordered" evidence="1">
    <location>
        <begin position="1"/>
        <end position="28"/>
    </location>
</feature>
<dbReference type="HOGENOM" id="CLU_2939388_0_0_5"/>
<feature type="compositionally biased region" description="Basic and acidic residues" evidence="1">
    <location>
        <begin position="1"/>
        <end position="12"/>
    </location>
</feature>
<gene>
    <name evidence="2" type="ORF">Sphch_1555</name>
</gene>
<accession>F6EZ02</accession>
<dbReference type="AlphaFoldDB" id="F6EZ02"/>
<evidence type="ECO:0000256" key="1">
    <source>
        <dbReference type="SAM" id="MobiDB-lite"/>
    </source>
</evidence>
<name>F6EZ02_SPHCR</name>
<dbReference type="RefSeq" id="WP_013847503.1">
    <property type="nucleotide sequence ID" value="NC_015593.1"/>
</dbReference>
<dbReference type="STRING" id="690566.Sphch_1555"/>
<evidence type="ECO:0000313" key="3">
    <source>
        <dbReference type="Proteomes" id="UP000007150"/>
    </source>
</evidence>
<evidence type="ECO:0000313" key="2">
    <source>
        <dbReference type="EMBL" id="AEG49243.1"/>
    </source>
</evidence>
<dbReference type="Proteomes" id="UP000007150">
    <property type="component" value="Chromosome 1"/>
</dbReference>
<proteinExistence type="predicted"/>
<keyword evidence="3" id="KW-1185">Reference proteome</keyword>
<reference evidence="2 3" key="1">
    <citation type="submission" date="2011-05" db="EMBL/GenBank/DDBJ databases">
        <title>Complete sequence of chromosome 1 of Sphingobium chlorophenolicum L-1.</title>
        <authorList>
            <consortium name="US DOE Joint Genome Institute"/>
            <person name="Lucas S."/>
            <person name="Han J."/>
            <person name="Lapidus A."/>
            <person name="Cheng J.-F."/>
            <person name="Goodwin L."/>
            <person name="Pitluck S."/>
            <person name="Peters L."/>
            <person name="Daligault H."/>
            <person name="Han C."/>
            <person name="Tapia R."/>
            <person name="Land M."/>
            <person name="Hauser L."/>
            <person name="Kyrpides N."/>
            <person name="Ivanova N."/>
            <person name="Pagani I."/>
            <person name="Turner P."/>
            <person name="Copley S."/>
            <person name="Woyke T."/>
        </authorList>
    </citation>
    <scope>NUCLEOTIDE SEQUENCE [LARGE SCALE GENOMIC DNA]</scope>
    <source>
        <strain evidence="2 3">L-1</strain>
    </source>
</reference>
<sequence length="60" mass="6781">MSRGLAPDERRAAAVSTNAPLGATDDRDESQFRFETGYKVRRSIRKTARRKFSVSEFVMG</sequence>
<organism evidence="2 3">
    <name type="scientific">Sphingobium chlorophenolicum L-1</name>
    <dbReference type="NCBI Taxonomy" id="690566"/>
    <lineage>
        <taxon>Bacteria</taxon>
        <taxon>Pseudomonadati</taxon>
        <taxon>Pseudomonadota</taxon>
        <taxon>Alphaproteobacteria</taxon>
        <taxon>Sphingomonadales</taxon>
        <taxon>Sphingomonadaceae</taxon>
        <taxon>Sphingobium</taxon>
    </lineage>
</organism>